<evidence type="ECO:0000313" key="20">
    <source>
        <dbReference type="Proteomes" id="UP000887229"/>
    </source>
</evidence>
<accession>A0A9P7ZGA3</accession>
<dbReference type="InterPro" id="IPR042098">
    <property type="entry name" value="TauD-like_sf"/>
</dbReference>
<comment type="caution">
    <text evidence="19">The sequence shown here is derived from an EMBL/GenBank/DDBJ whole genome shotgun (WGS) entry which is preliminary data.</text>
</comment>
<dbReference type="OrthoDB" id="408743at2759"/>
<evidence type="ECO:0000256" key="5">
    <source>
        <dbReference type="ARBA" id="ARBA00012267"/>
    </source>
</evidence>
<dbReference type="Proteomes" id="UP000887229">
    <property type="component" value="Unassembled WGS sequence"/>
</dbReference>
<dbReference type="Gene3D" id="3.30.2020.30">
    <property type="match status" value="1"/>
</dbReference>
<comment type="catalytic activity">
    <reaction evidence="15">
        <text>N(6),N(6),N(6)-trimethyl-L-lysine + 2-oxoglutarate + O2 = (3S)-3-hydroxy-N(6),N(6),N(6)-trimethyl-L-lysine + succinate + CO2</text>
        <dbReference type="Rhea" id="RHEA:14181"/>
        <dbReference type="ChEBI" id="CHEBI:15379"/>
        <dbReference type="ChEBI" id="CHEBI:16526"/>
        <dbReference type="ChEBI" id="CHEBI:16810"/>
        <dbReference type="ChEBI" id="CHEBI:30031"/>
        <dbReference type="ChEBI" id="CHEBI:58100"/>
        <dbReference type="ChEBI" id="CHEBI:141499"/>
        <dbReference type="EC" id="1.14.11.8"/>
    </reaction>
</comment>
<keyword evidence="8" id="KW-0223">Dioxygenase</keyword>
<evidence type="ECO:0000256" key="7">
    <source>
        <dbReference type="ARBA" id="ARBA00022873"/>
    </source>
</evidence>
<dbReference type="EC" id="1.14.11.8" evidence="5"/>
<dbReference type="SUPFAM" id="SSF51197">
    <property type="entry name" value="Clavaminate synthase-like"/>
    <property type="match status" value="1"/>
</dbReference>
<comment type="cofactor">
    <cofactor evidence="1">
        <name>Fe(2+)</name>
        <dbReference type="ChEBI" id="CHEBI:29033"/>
    </cofactor>
</comment>
<dbReference type="PANTHER" id="PTHR10696">
    <property type="entry name" value="GAMMA-BUTYROBETAINE HYDROXYLASE-RELATED"/>
    <property type="match status" value="1"/>
</dbReference>
<evidence type="ECO:0000256" key="10">
    <source>
        <dbReference type="ARBA" id="ARBA00023004"/>
    </source>
</evidence>
<evidence type="ECO:0000256" key="4">
    <source>
        <dbReference type="ARBA" id="ARBA00008654"/>
    </source>
</evidence>
<evidence type="ECO:0000256" key="15">
    <source>
        <dbReference type="ARBA" id="ARBA00049334"/>
    </source>
</evidence>
<evidence type="ECO:0000259" key="18">
    <source>
        <dbReference type="Pfam" id="PF06155"/>
    </source>
</evidence>
<evidence type="ECO:0000256" key="3">
    <source>
        <dbReference type="ARBA" id="ARBA00005022"/>
    </source>
</evidence>
<dbReference type="NCBIfam" id="TIGR02410">
    <property type="entry name" value="carnitine_TMLD"/>
    <property type="match status" value="1"/>
</dbReference>
<dbReference type="Pfam" id="PF02668">
    <property type="entry name" value="TauD"/>
    <property type="match status" value="1"/>
</dbReference>
<keyword evidence="20" id="KW-1185">Reference proteome</keyword>
<dbReference type="PANTHER" id="PTHR10696:SF51">
    <property type="entry name" value="TRIMETHYLLYSINE DIOXYGENASE, MITOCHONDRIAL"/>
    <property type="match status" value="1"/>
</dbReference>
<feature type="domain" description="TauD/TfdA-like" evidence="17">
    <location>
        <begin position="282"/>
        <end position="517"/>
    </location>
</feature>
<comment type="pathway">
    <text evidence="3">Amine and polyamine biosynthesis; carnitine biosynthesis.</text>
</comment>
<name>A0A9P7ZGA3_9HYPO</name>
<dbReference type="GO" id="GO:0005739">
    <property type="term" value="C:mitochondrion"/>
    <property type="evidence" value="ECO:0007669"/>
    <property type="project" value="TreeGrafter"/>
</dbReference>
<evidence type="ECO:0000313" key="19">
    <source>
        <dbReference type="EMBL" id="KAG9250908.1"/>
    </source>
</evidence>
<comment type="cofactor">
    <cofactor evidence="2">
        <name>L-ascorbate</name>
        <dbReference type="ChEBI" id="CHEBI:38290"/>
    </cofactor>
</comment>
<evidence type="ECO:0000256" key="9">
    <source>
        <dbReference type="ARBA" id="ARBA00023002"/>
    </source>
</evidence>
<dbReference type="CDD" id="cd00250">
    <property type="entry name" value="CAS_like"/>
    <property type="match status" value="1"/>
</dbReference>
<dbReference type="FunFam" id="3.60.130.10:FF:000001">
    <property type="entry name" value="Trimethyllysine dioxygenase, mitochondrial"/>
    <property type="match status" value="1"/>
</dbReference>
<evidence type="ECO:0000256" key="12">
    <source>
        <dbReference type="ARBA" id="ARBA00031778"/>
    </source>
</evidence>
<comment type="function">
    <text evidence="14">Converts trimethyllysine (TML) into hydroxytrimethyllysine (HTML).</text>
</comment>
<dbReference type="InterPro" id="IPR050411">
    <property type="entry name" value="AlphaKG_dependent_hydroxylases"/>
</dbReference>
<evidence type="ECO:0000256" key="11">
    <source>
        <dbReference type="ARBA" id="ARBA00030363"/>
    </source>
</evidence>
<dbReference type="InterPro" id="IPR003819">
    <property type="entry name" value="TauD/TfdA-like"/>
</dbReference>
<comment type="similarity">
    <text evidence="4">Belongs to the gamma-BBH/TMLD family.</text>
</comment>
<keyword evidence="9" id="KW-0560">Oxidoreductase</keyword>
<evidence type="ECO:0000256" key="13">
    <source>
        <dbReference type="ARBA" id="ARBA00032283"/>
    </source>
</evidence>
<dbReference type="GO" id="GO:0045329">
    <property type="term" value="P:carnitine biosynthetic process"/>
    <property type="evidence" value="ECO:0007669"/>
    <property type="project" value="UniProtKB-KW"/>
</dbReference>
<evidence type="ECO:0000256" key="8">
    <source>
        <dbReference type="ARBA" id="ARBA00022964"/>
    </source>
</evidence>
<dbReference type="InterPro" id="IPR012776">
    <property type="entry name" value="Trimethyllysine_dOase"/>
</dbReference>
<evidence type="ECO:0000256" key="1">
    <source>
        <dbReference type="ARBA" id="ARBA00001954"/>
    </source>
</evidence>
<dbReference type="RefSeq" id="XP_046114832.1">
    <property type="nucleotide sequence ID" value="XM_046264124.1"/>
</dbReference>
<dbReference type="InterPro" id="IPR038492">
    <property type="entry name" value="GBBH-like_N_sf"/>
</dbReference>
<organism evidence="19 20">
    <name type="scientific">Emericellopsis atlantica</name>
    <dbReference type="NCBI Taxonomy" id="2614577"/>
    <lineage>
        <taxon>Eukaryota</taxon>
        <taxon>Fungi</taxon>
        <taxon>Dikarya</taxon>
        <taxon>Ascomycota</taxon>
        <taxon>Pezizomycotina</taxon>
        <taxon>Sordariomycetes</taxon>
        <taxon>Hypocreomycetidae</taxon>
        <taxon>Hypocreales</taxon>
        <taxon>Bionectriaceae</taxon>
        <taxon>Emericellopsis</taxon>
    </lineage>
</organism>
<keyword evidence="7" id="KW-0124">Carnitine biosynthesis</keyword>
<dbReference type="EMBL" id="MU251272">
    <property type="protein sequence ID" value="KAG9250908.1"/>
    <property type="molecule type" value="Genomic_DNA"/>
</dbReference>
<evidence type="ECO:0000256" key="14">
    <source>
        <dbReference type="ARBA" id="ARBA00046008"/>
    </source>
</evidence>
<dbReference type="FunFam" id="3.30.2020.30:FF:000002">
    <property type="entry name" value="Putative gamma-butyrobetaine dioxygenase"/>
    <property type="match status" value="1"/>
</dbReference>
<gene>
    <name evidence="19" type="ORF">F5Z01DRAFT_664770</name>
</gene>
<proteinExistence type="inferred from homology"/>
<evidence type="ECO:0000256" key="2">
    <source>
        <dbReference type="ARBA" id="ARBA00001961"/>
    </source>
</evidence>
<feature type="domain" description="Gamma-butyrobetaine hydroxylase-like N-terminal" evidence="18">
    <location>
        <begin position="172"/>
        <end position="235"/>
    </location>
</feature>
<dbReference type="GO" id="GO:0005506">
    <property type="term" value="F:iron ion binding"/>
    <property type="evidence" value="ECO:0007669"/>
    <property type="project" value="InterPro"/>
</dbReference>
<protein>
    <recommendedName>
        <fullName evidence="16">Trimethyllysine dioxygenase</fullName>
        <ecNumber evidence="5">1.14.11.8</ecNumber>
    </recommendedName>
    <alternativeName>
        <fullName evidence="12">Epsilon-trimethyllysine 2-oxoglutarate dioxygenase</fullName>
    </alternativeName>
    <alternativeName>
        <fullName evidence="11">TML hydroxylase</fullName>
    </alternativeName>
    <alternativeName>
        <fullName evidence="13">TML-alpha-ketoglutarate dioxygenase</fullName>
    </alternativeName>
</protein>
<keyword evidence="10" id="KW-0408">Iron</keyword>
<dbReference type="GO" id="GO:0050353">
    <property type="term" value="F:trimethyllysine dioxygenase activity"/>
    <property type="evidence" value="ECO:0007669"/>
    <property type="project" value="UniProtKB-EC"/>
</dbReference>
<evidence type="ECO:0000256" key="16">
    <source>
        <dbReference type="ARBA" id="ARBA00071191"/>
    </source>
</evidence>
<reference evidence="19" key="1">
    <citation type="journal article" date="2021" name="IMA Fungus">
        <title>Genomic characterization of three marine fungi, including Emericellopsis atlantica sp. nov. with signatures of a generalist lifestyle and marine biomass degradation.</title>
        <authorList>
            <person name="Hagestad O.C."/>
            <person name="Hou L."/>
            <person name="Andersen J.H."/>
            <person name="Hansen E.H."/>
            <person name="Altermark B."/>
            <person name="Li C."/>
            <person name="Kuhnert E."/>
            <person name="Cox R.J."/>
            <person name="Crous P.W."/>
            <person name="Spatafora J.W."/>
            <person name="Lail K."/>
            <person name="Amirebrahimi M."/>
            <person name="Lipzen A."/>
            <person name="Pangilinan J."/>
            <person name="Andreopoulos W."/>
            <person name="Hayes R.D."/>
            <person name="Ng V."/>
            <person name="Grigoriev I.V."/>
            <person name="Jackson S.A."/>
            <person name="Sutton T.D.S."/>
            <person name="Dobson A.D.W."/>
            <person name="Rama T."/>
        </authorList>
    </citation>
    <scope>NUCLEOTIDE SEQUENCE</scope>
    <source>
        <strain evidence="19">TS7</strain>
    </source>
</reference>
<dbReference type="InterPro" id="IPR010376">
    <property type="entry name" value="GBBH-like_N"/>
</dbReference>
<dbReference type="Gene3D" id="3.60.130.10">
    <property type="entry name" value="Clavaminate synthase-like"/>
    <property type="match status" value="1"/>
</dbReference>
<dbReference type="GeneID" id="70295027"/>
<sequence>MTCKLCLCAMIQREYCKAGNSESSNELSLKQLIFIFYVTLTEALQLLRTSSSVYATLAVTCPRTVYQGIGSRLAPHFDINLSCDLPGILTVIFSRQVPRRNSSSMSALRCARSGLRATFGGGRFSCSKPVWKFPQRRSFCVTPWQQLRTTGVASAQSRDASFQTADDTVDLLKSPSLWLRDNCQCSQCVNQDTLQRNFDTFKIDAKNLEVTSSQYADGALAVNWSDGHKSHYPAWWVKKAKQSLTPRTAPPSVWDTVELWNHEQAAGYRKKQEVPYDPSSSSDCLREATARLNRYGYCFITGVPAAPEPTEASLEQFGPIRNTHYGGFYDFTPDLAKADTAYTNIALPPHTDTTYFTEPAGLQSFHMLSHEGPRDADGDLGGSSILVDGFAAASKLYHEHRDAFDCLSKVPIPWHASGNQGVTITPAMRAPVIEFVQSGYGDDLLRIRWNNDDRGVVPIEESDEWYAAARIWDSILKDKEMQYHFQLEPGTVLIFDNWRVLHGRTAFEGIRRMSGAYINRDDYFSTKINSQLTRDEVQSWSLFQDRNNLVESSKRIISRT</sequence>
<evidence type="ECO:0000256" key="6">
    <source>
        <dbReference type="ARBA" id="ARBA00022723"/>
    </source>
</evidence>
<dbReference type="Pfam" id="PF06155">
    <property type="entry name" value="GBBH-like_N"/>
    <property type="match status" value="1"/>
</dbReference>
<evidence type="ECO:0000259" key="17">
    <source>
        <dbReference type="Pfam" id="PF02668"/>
    </source>
</evidence>
<dbReference type="AlphaFoldDB" id="A0A9P7ZGA3"/>
<keyword evidence="6" id="KW-0479">Metal-binding</keyword>